<dbReference type="EMBL" id="MOPA01000002">
    <property type="protein sequence ID" value="KAK1545253.1"/>
    <property type="molecule type" value="Genomic_DNA"/>
</dbReference>
<accession>A0ABQ9T0G2</accession>
<dbReference type="GeneID" id="85370941"/>
<name>A0ABQ9T0G2_9PEZI</name>
<organism evidence="2 3">
    <name type="scientific">Colletotrichum paranaense</name>
    <dbReference type="NCBI Taxonomy" id="1914294"/>
    <lineage>
        <taxon>Eukaryota</taxon>
        <taxon>Fungi</taxon>
        <taxon>Dikarya</taxon>
        <taxon>Ascomycota</taxon>
        <taxon>Pezizomycotina</taxon>
        <taxon>Sordariomycetes</taxon>
        <taxon>Hypocreomycetidae</taxon>
        <taxon>Glomerellales</taxon>
        <taxon>Glomerellaceae</taxon>
        <taxon>Colletotrichum</taxon>
        <taxon>Colletotrichum acutatum species complex</taxon>
    </lineage>
</organism>
<keyword evidence="3" id="KW-1185">Reference proteome</keyword>
<proteinExistence type="predicted"/>
<dbReference type="RefSeq" id="XP_060354370.1">
    <property type="nucleotide sequence ID" value="XM_060487042.1"/>
</dbReference>
<reference evidence="2 3" key="1">
    <citation type="submission" date="2016-10" db="EMBL/GenBank/DDBJ databases">
        <title>The genome sequence of Colletotrichum fioriniae PJ7.</title>
        <authorList>
            <person name="Baroncelli R."/>
        </authorList>
    </citation>
    <scope>NUCLEOTIDE SEQUENCE [LARGE SCALE GENOMIC DNA]</scope>
    <source>
        <strain evidence="2 3">IMI 384185</strain>
    </source>
</reference>
<evidence type="ECO:0000313" key="3">
    <source>
        <dbReference type="Proteomes" id="UP001241169"/>
    </source>
</evidence>
<sequence length="201" mass="21465">MPCHLASLLSSPQQVTLPFIVPVDLGLWRRSKGEWYAVDVSISHISNGRPPPKPLLRIGVIRSGQHGEGPFRPPWECANASAAAAAAAAADARLSLQLRAQPTASIPPPSLPARVPFLQGKTLLSADQSRAACDPIIDPTILVSVPFRKDSQTHINLEWDSPLIPTRTAYCVEEVMAGYGSPDEDLPRASGEKISLAPSPA</sequence>
<feature type="region of interest" description="Disordered" evidence="1">
    <location>
        <begin position="181"/>
        <end position="201"/>
    </location>
</feature>
<evidence type="ECO:0000313" key="2">
    <source>
        <dbReference type="EMBL" id="KAK1545253.1"/>
    </source>
</evidence>
<gene>
    <name evidence="2" type="ORF">CPAR01_02755</name>
</gene>
<dbReference type="Proteomes" id="UP001241169">
    <property type="component" value="Unassembled WGS sequence"/>
</dbReference>
<evidence type="ECO:0000256" key="1">
    <source>
        <dbReference type="SAM" id="MobiDB-lite"/>
    </source>
</evidence>
<protein>
    <submittedName>
        <fullName evidence="2">Uncharacterized protein</fullName>
    </submittedName>
</protein>
<comment type="caution">
    <text evidence="2">The sequence shown here is derived from an EMBL/GenBank/DDBJ whole genome shotgun (WGS) entry which is preliminary data.</text>
</comment>